<dbReference type="EC" id="2.7.4.9" evidence="2"/>
<dbReference type="GO" id="GO:0004798">
    <property type="term" value="F:dTMP kinase activity"/>
    <property type="evidence" value="ECO:0007669"/>
    <property type="project" value="UniProtKB-EC"/>
</dbReference>
<dbReference type="NCBIfam" id="TIGR00041">
    <property type="entry name" value="DTMP_kinase"/>
    <property type="match status" value="1"/>
</dbReference>
<dbReference type="PANTHER" id="PTHR10344">
    <property type="entry name" value="THYMIDYLATE KINASE"/>
    <property type="match status" value="1"/>
</dbReference>
<dbReference type="SUPFAM" id="SSF52540">
    <property type="entry name" value="P-loop containing nucleoside triphosphate hydrolases"/>
    <property type="match status" value="1"/>
</dbReference>
<dbReference type="AlphaFoldDB" id="A0A3B0U342"/>
<dbReference type="InterPro" id="IPR027417">
    <property type="entry name" value="P-loop_NTPase"/>
</dbReference>
<evidence type="ECO:0000256" key="5">
    <source>
        <dbReference type="ARBA" id="ARBA00022741"/>
    </source>
</evidence>
<keyword evidence="6 10" id="KW-0418">Kinase</keyword>
<feature type="domain" description="Thymidylate kinase-like" evidence="9">
    <location>
        <begin position="9"/>
        <end position="199"/>
    </location>
</feature>
<evidence type="ECO:0000256" key="1">
    <source>
        <dbReference type="ARBA" id="ARBA00009776"/>
    </source>
</evidence>
<comment type="similarity">
    <text evidence="1">Belongs to the thymidylate kinase family.</text>
</comment>
<evidence type="ECO:0000256" key="3">
    <source>
        <dbReference type="ARBA" id="ARBA00022679"/>
    </source>
</evidence>
<evidence type="ECO:0000256" key="4">
    <source>
        <dbReference type="ARBA" id="ARBA00022727"/>
    </source>
</evidence>
<gene>
    <name evidence="10" type="ORF">MNBD_ALPHA09-1270</name>
</gene>
<dbReference type="CDD" id="cd01672">
    <property type="entry name" value="TMPK"/>
    <property type="match status" value="1"/>
</dbReference>
<evidence type="ECO:0000256" key="7">
    <source>
        <dbReference type="ARBA" id="ARBA00022840"/>
    </source>
</evidence>
<reference evidence="10" key="1">
    <citation type="submission" date="2018-06" db="EMBL/GenBank/DDBJ databases">
        <authorList>
            <person name="Zhirakovskaya E."/>
        </authorList>
    </citation>
    <scope>NUCLEOTIDE SEQUENCE</scope>
</reference>
<dbReference type="InterPro" id="IPR039430">
    <property type="entry name" value="Thymidylate_kin-like_dom"/>
</dbReference>
<protein>
    <recommendedName>
        <fullName evidence="2">dTMP kinase</fullName>
        <ecNumber evidence="2">2.7.4.9</ecNumber>
    </recommendedName>
</protein>
<evidence type="ECO:0000313" key="10">
    <source>
        <dbReference type="EMBL" id="VAW18849.1"/>
    </source>
</evidence>
<dbReference type="GO" id="GO:0006233">
    <property type="term" value="P:dTDP biosynthetic process"/>
    <property type="evidence" value="ECO:0007669"/>
    <property type="project" value="InterPro"/>
</dbReference>
<dbReference type="HAMAP" id="MF_00165">
    <property type="entry name" value="Thymidylate_kinase"/>
    <property type="match status" value="1"/>
</dbReference>
<dbReference type="GO" id="GO:0005524">
    <property type="term" value="F:ATP binding"/>
    <property type="evidence" value="ECO:0007669"/>
    <property type="project" value="UniProtKB-KW"/>
</dbReference>
<dbReference type="PANTHER" id="PTHR10344:SF4">
    <property type="entry name" value="UMP-CMP KINASE 2, MITOCHONDRIAL"/>
    <property type="match status" value="1"/>
</dbReference>
<sequence>MERGYFITFEGGEGSGKSTQCRRLAARLEAQGHQTLATREPGGAPGAEAIRKLLVTGAPNRWSPLAETLLFSAARDEHLAATIIPALARGTVVICDRFADSTKAYQGAAGGVDAALIDRLEAEVVGATRPDLTFILDVDPDLGMSRAALRKEGEDRFERKGKGFHKALRAAFLAIAEAAPDRCVVIDASRPADTIAAEIAAIAETRLRPGEDADGQG</sequence>
<dbReference type="GO" id="GO:0005829">
    <property type="term" value="C:cytosol"/>
    <property type="evidence" value="ECO:0007669"/>
    <property type="project" value="TreeGrafter"/>
</dbReference>
<evidence type="ECO:0000256" key="6">
    <source>
        <dbReference type="ARBA" id="ARBA00022777"/>
    </source>
</evidence>
<evidence type="ECO:0000256" key="2">
    <source>
        <dbReference type="ARBA" id="ARBA00012980"/>
    </source>
</evidence>
<dbReference type="FunFam" id="3.40.50.300:FF:000225">
    <property type="entry name" value="Thymidylate kinase"/>
    <property type="match status" value="1"/>
</dbReference>
<dbReference type="EMBL" id="UOEM01000119">
    <property type="protein sequence ID" value="VAW18849.1"/>
    <property type="molecule type" value="Genomic_DNA"/>
</dbReference>
<evidence type="ECO:0000256" key="8">
    <source>
        <dbReference type="ARBA" id="ARBA00048743"/>
    </source>
</evidence>
<accession>A0A3B0U342</accession>
<name>A0A3B0U342_9ZZZZ</name>
<dbReference type="PROSITE" id="PS01331">
    <property type="entry name" value="THYMIDYLATE_KINASE"/>
    <property type="match status" value="1"/>
</dbReference>
<comment type="catalytic activity">
    <reaction evidence="8">
        <text>dTMP + ATP = dTDP + ADP</text>
        <dbReference type="Rhea" id="RHEA:13517"/>
        <dbReference type="ChEBI" id="CHEBI:30616"/>
        <dbReference type="ChEBI" id="CHEBI:58369"/>
        <dbReference type="ChEBI" id="CHEBI:63528"/>
        <dbReference type="ChEBI" id="CHEBI:456216"/>
        <dbReference type="EC" id="2.7.4.9"/>
    </reaction>
</comment>
<dbReference type="Pfam" id="PF02223">
    <property type="entry name" value="Thymidylate_kin"/>
    <property type="match status" value="1"/>
</dbReference>
<keyword evidence="5" id="KW-0547">Nucleotide-binding</keyword>
<dbReference type="GO" id="GO:0006227">
    <property type="term" value="P:dUDP biosynthetic process"/>
    <property type="evidence" value="ECO:0007669"/>
    <property type="project" value="TreeGrafter"/>
</dbReference>
<evidence type="ECO:0000259" key="9">
    <source>
        <dbReference type="Pfam" id="PF02223"/>
    </source>
</evidence>
<dbReference type="GO" id="GO:0006235">
    <property type="term" value="P:dTTP biosynthetic process"/>
    <property type="evidence" value="ECO:0007669"/>
    <property type="project" value="TreeGrafter"/>
</dbReference>
<keyword evidence="3 10" id="KW-0808">Transferase</keyword>
<keyword evidence="7" id="KW-0067">ATP-binding</keyword>
<proteinExistence type="inferred from homology"/>
<organism evidence="10">
    <name type="scientific">hydrothermal vent metagenome</name>
    <dbReference type="NCBI Taxonomy" id="652676"/>
    <lineage>
        <taxon>unclassified sequences</taxon>
        <taxon>metagenomes</taxon>
        <taxon>ecological metagenomes</taxon>
    </lineage>
</organism>
<dbReference type="InterPro" id="IPR018094">
    <property type="entry name" value="Thymidylate_kinase"/>
</dbReference>
<dbReference type="InterPro" id="IPR018095">
    <property type="entry name" value="Thymidylate_kin_CS"/>
</dbReference>
<dbReference type="Gene3D" id="3.40.50.300">
    <property type="entry name" value="P-loop containing nucleotide triphosphate hydrolases"/>
    <property type="match status" value="1"/>
</dbReference>
<keyword evidence="4" id="KW-0545">Nucleotide biosynthesis</keyword>